<dbReference type="AlphaFoldDB" id="A0AA90ATG8"/>
<reference evidence="3" key="1">
    <citation type="submission" date="2020-11" db="EMBL/GenBank/DDBJ databases">
        <title>Enhanced detection system for hospital associated transmission using whole genome sequencing surveillance.</title>
        <authorList>
            <person name="Harrison L.H."/>
            <person name="Van Tyne D."/>
            <person name="Marsh J.W."/>
            <person name="Griffith M.P."/>
            <person name="Snyder D.J."/>
            <person name="Cooper V.S."/>
            <person name="Mustapha M."/>
        </authorList>
    </citation>
    <scope>NUCLEOTIDE SEQUENCE</scope>
    <source>
        <strain evidence="3">STEN00091</strain>
    </source>
</reference>
<dbReference type="EMBL" id="JADUNP010000035">
    <property type="protein sequence ID" value="MBH1653490.1"/>
    <property type="molecule type" value="Genomic_DNA"/>
</dbReference>
<gene>
    <name evidence="3" type="ORF">I5U67_15110</name>
</gene>
<dbReference type="Pfam" id="PF10026">
    <property type="entry name" value="DUF2268"/>
    <property type="match status" value="1"/>
</dbReference>
<organism evidence="3 4">
    <name type="scientific">Stenotrophomonas maltophilia</name>
    <name type="common">Pseudomonas maltophilia</name>
    <name type="synonym">Xanthomonas maltophilia</name>
    <dbReference type="NCBI Taxonomy" id="40324"/>
    <lineage>
        <taxon>Bacteria</taxon>
        <taxon>Pseudomonadati</taxon>
        <taxon>Pseudomonadota</taxon>
        <taxon>Gammaproteobacteria</taxon>
        <taxon>Lysobacterales</taxon>
        <taxon>Lysobacteraceae</taxon>
        <taxon>Stenotrophomonas</taxon>
        <taxon>Stenotrophomonas maltophilia group</taxon>
    </lineage>
</organism>
<evidence type="ECO:0000256" key="1">
    <source>
        <dbReference type="SAM" id="SignalP"/>
    </source>
</evidence>
<accession>A0AA90ATG8</accession>
<evidence type="ECO:0000259" key="2">
    <source>
        <dbReference type="Pfam" id="PF10026"/>
    </source>
</evidence>
<dbReference type="InterPro" id="IPR018728">
    <property type="entry name" value="DUF2268"/>
</dbReference>
<protein>
    <submittedName>
        <fullName evidence="3">Lytic murein transglycosylase</fullName>
    </submittedName>
</protein>
<feature type="chain" id="PRO_5041671235" evidence="1">
    <location>
        <begin position="37"/>
        <end position="334"/>
    </location>
</feature>
<evidence type="ECO:0000313" key="4">
    <source>
        <dbReference type="Proteomes" id="UP000625930"/>
    </source>
</evidence>
<feature type="domain" description="DUF2268" evidence="2">
    <location>
        <begin position="151"/>
        <end position="295"/>
    </location>
</feature>
<sequence length="334" mass="36120">MKPSSVASHVAPLRLFGLLQMLLPVLLLASALPAQAAGRAPAVEHVVIQTEDVARFFQVLDTSKGRPSAQDLQRHYLDPGSKALHGFTASRIGSMERLARAIQDKPALFEKARSCATALPTIRTRVAAALGRLGTLLPDARFPPVTVLVGRGNSGGVTTHDGVVIGLEALCNADWMQADVSDRFVHLIAHEYVHVQQPGARVDVEQPTLLYQTLLEGGAEYVAERISGQPADAQLQRWTQGRECALERSFLQDSMDTDLSRWLYNGPGDDARRGDLGYWIGYRIAHAYVARAPDTHNAIAERLDVQPGNAAALLEASGWQPACGAGESTQTHMP</sequence>
<comment type="caution">
    <text evidence="3">The sequence shown here is derived from an EMBL/GenBank/DDBJ whole genome shotgun (WGS) entry which is preliminary data.</text>
</comment>
<name>A0AA90ATG8_STEMA</name>
<evidence type="ECO:0000313" key="3">
    <source>
        <dbReference type="EMBL" id="MBH1653490.1"/>
    </source>
</evidence>
<keyword evidence="1" id="KW-0732">Signal</keyword>
<dbReference type="Proteomes" id="UP000625930">
    <property type="component" value="Unassembled WGS sequence"/>
</dbReference>
<proteinExistence type="predicted"/>
<feature type="signal peptide" evidence="1">
    <location>
        <begin position="1"/>
        <end position="36"/>
    </location>
</feature>